<evidence type="ECO:0000313" key="1">
    <source>
        <dbReference type="EMBL" id="MCC9296769.1"/>
    </source>
</evidence>
<dbReference type="EMBL" id="JAJJPB010000049">
    <property type="protein sequence ID" value="MCC9296769.1"/>
    <property type="molecule type" value="Genomic_DNA"/>
</dbReference>
<name>A0ABS8NAB1_9CLOT</name>
<organism evidence="1 2">
    <name type="scientific">Clostridium aromativorans</name>
    <dbReference type="NCBI Taxonomy" id="2836848"/>
    <lineage>
        <taxon>Bacteria</taxon>
        <taxon>Bacillati</taxon>
        <taxon>Bacillota</taxon>
        <taxon>Clostridia</taxon>
        <taxon>Eubacteriales</taxon>
        <taxon>Clostridiaceae</taxon>
        <taxon>Clostridium</taxon>
    </lineage>
</organism>
<evidence type="ECO:0000313" key="2">
    <source>
        <dbReference type="Proteomes" id="UP001165422"/>
    </source>
</evidence>
<comment type="caution">
    <text evidence="1">The sequence shown here is derived from an EMBL/GenBank/DDBJ whole genome shotgun (WGS) entry which is preliminary data.</text>
</comment>
<gene>
    <name evidence="1" type="ORF">LN736_18200</name>
</gene>
<accession>A0ABS8NAB1</accession>
<sequence length="62" mass="6874">MANDQEMRHVGSACPGYEPDDFGFQSSTGEAYYKSCTNCRNLRNGKCVKNLYDSVLASLDQS</sequence>
<keyword evidence="2" id="KW-1185">Reference proteome</keyword>
<dbReference type="Proteomes" id="UP001165422">
    <property type="component" value="Unassembled WGS sequence"/>
</dbReference>
<reference evidence="1" key="1">
    <citation type="submission" date="2021-11" db="EMBL/GenBank/DDBJ databases">
        <authorList>
            <person name="Qingchun L."/>
            <person name="Dong Z."/>
            <person name="Zongwei Q."/>
            <person name="Jia Z."/>
            <person name="Duotao L."/>
        </authorList>
    </citation>
    <scope>NUCLEOTIDE SEQUENCE</scope>
    <source>
        <strain evidence="1">WLY-B-L2</strain>
    </source>
</reference>
<dbReference type="RefSeq" id="WP_150358695.1">
    <property type="nucleotide sequence ID" value="NZ_JAJJPB010000049.1"/>
</dbReference>
<protein>
    <submittedName>
        <fullName evidence="1">Uncharacterized protein</fullName>
    </submittedName>
</protein>
<proteinExistence type="predicted"/>